<evidence type="ECO:0000313" key="3">
    <source>
        <dbReference type="Proteomes" id="UP001139308"/>
    </source>
</evidence>
<keyword evidence="3" id="KW-1185">Reference proteome</keyword>
<sequence>MIRAIWNGAVIAEAPDNAVKLIEGNVYFPPDALRAQYFRSSTKVTTCFWKGQASYYDIVVDGRTNLDAAWYYENPRTLAKSIAGYVAFWNGVEVQQ</sequence>
<comment type="caution">
    <text evidence="2">The sequence shown here is derived from an EMBL/GenBank/DDBJ whole genome shotgun (WGS) entry which is preliminary data.</text>
</comment>
<gene>
    <name evidence="2" type="ORF">L5014_03070</name>
</gene>
<dbReference type="EMBL" id="JAKLJA010000002">
    <property type="protein sequence ID" value="MCG5072355.1"/>
    <property type="molecule type" value="Genomic_DNA"/>
</dbReference>
<dbReference type="InterPro" id="IPR038694">
    <property type="entry name" value="DUF427_sf"/>
</dbReference>
<dbReference type="InterPro" id="IPR007361">
    <property type="entry name" value="DUF427"/>
</dbReference>
<name>A0A9X1UDQ6_9BURK</name>
<protein>
    <submittedName>
        <fullName evidence="2">DUF427 domain-containing protein</fullName>
    </submittedName>
</protein>
<dbReference type="AlphaFoldDB" id="A0A9X1UDQ6"/>
<dbReference type="Pfam" id="PF04248">
    <property type="entry name" value="NTP_transf_9"/>
    <property type="match status" value="1"/>
</dbReference>
<dbReference type="Gene3D" id="2.170.150.40">
    <property type="entry name" value="Domain of unknown function (DUF427)"/>
    <property type="match status" value="1"/>
</dbReference>
<accession>A0A9X1UDQ6</accession>
<organism evidence="2 3">
    <name type="scientific">Paraburkholderia tagetis</name>
    <dbReference type="NCBI Taxonomy" id="2913261"/>
    <lineage>
        <taxon>Bacteria</taxon>
        <taxon>Pseudomonadati</taxon>
        <taxon>Pseudomonadota</taxon>
        <taxon>Betaproteobacteria</taxon>
        <taxon>Burkholderiales</taxon>
        <taxon>Burkholderiaceae</taxon>
        <taxon>Paraburkholderia</taxon>
    </lineage>
</organism>
<evidence type="ECO:0000313" key="2">
    <source>
        <dbReference type="EMBL" id="MCG5072355.1"/>
    </source>
</evidence>
<evidence type="ECO:0000259" key="1">
    <source>
        <dbReference type="Pfam" id="PF04248"/>
    </source>
</evidence>
<dbReference type="PANTHER" id="PTHR34310:SF5">
    <property type="entry name" value="DUF427 DOMAIN PROTEIN (AFU_ORTHOLOGUE AFUA_3G02220)"/>
    <property type="match status" value="1"/>
</dbReference>
<dbReference type="RefSeq" id="WP_183803061.1">
    <property type="nucleotide sequence ID" value="NZ_JAKLJA010000002.1"/>
</dbReference>
<proteinExistence type="predicted"/>
<dbReference type="PANTHER" id="PTHR34310">
    <property type="entry name" value="DUF427 DOMAIN PROTEIN (AFU_ORTHOLOGUE AFUA_3G02220)"/>
    <property type="match status" value="1"/>
</dbReference>
<dbReference type="Proteomes" id="UP001139308">
    <property type="component" value="Unassembled WGS sequence"/>
</dbReference>
<feature type="domain" description="DUF427" evidence="1">
    <location>
        <begin position="2"/>
        <end position="90"/>
    </location>
</feature>
<reference evidence="2" key="1">
    <citation type="submission" date="2022-01" db="EMBL/GenBank/DDBJ databases">
        <title>Genome sequence and assembly of Parabukholderia sp. RG36.</title>
        <authorList>
            <person name="Chhetri G."/>
        </authorList>
    </citation>
    <scope>NUCLEOTIDE SEQUENCE</scope>
    <source>
        <strain evidence="2">RG36</strain>
    </source>
</reference>